<dbReference type="AlphaFoldDB" id="A0A077Q1H8"/>
<evidence type="ECO:0008006" key="10">
    <source>
        <dbReference type="Google" id="ProtNLM"/>
    </source>
</evidence>
<dbReference type="EMBL" id="CBSZ010000359">
    <property type="protein sequence ID" value="CDH25849.1"/>
    <property type="molecule type" value="Genomic_DNA"/>
</dbReference>
<dbReference type="InterPro" id="IPR036259">
    <property type="entry name" value="MFS_trans_sf"/>
</dbReference>
<name>A0A077Q1H8_XENBV</name>
<dbReference type="Gene3D" id="1.20.1250.20">
    <property type="entry name" value="MFS general substrate transporter like domains"/>
    <property type="match status" value="1"/>
</dbReference>
<evidence type="ECO:0000256" key="4">
    <source>
        <dbReference type="ARBA" id="ARBA00022692"/>
    </source>
</evidence>
<dbReference type="PANTHER" id="PTHR23517">
    <property type="entry name" value="RESISTANCE PROTEIN MDTM, PUTATIVE-RELATED-RELATED"/>
    <property type="match status" value="1"/>
</dbReference>
<feature type="transmembrane region" description="Helical" evidence="7">
    <location>
        <begin position="20"/>
        <end position="44"/>
    </location>
</feature>
<evidence type="ECO:0000313" key="9">
    <source>
        <dbReference type="Proteomes" id="UP000028493"/>
    </source>
</evidence>
<dbReference type="Proteomes" id="UP000028493">
    <property type="component" value="Unassembled WGS sequence"/>
</dbReference>
<comment type="subcellular location">
    <subcellularLocation>
        <location evidence="1">Cell membrane</location>
        <topology evidence="1">Multi-pass membrane protein</topology>
    </subcellularLocation>
</comment>
<dbReference type="SUPFAM" id="SSF103473">
    <property type="entry name" value="MFS general substrate transporter"/>
    <property type="match status" value="1"/>
</dbReference>
<sequence length="101" mass="11768">MQKNIFTLTRFRALPAEIHLMLIGTLLTRGTYFMIWPFLAVILYRQFHFSAIAIGALLSISVIFGVVSGVYTGWLSDRFWAQAPYFLWYYIECVGFFSIRL</sequence>
<keyword evidence="6 7" id="KW-0472">Membrane</keyword>
<keyword evidence="4 7" id="KW-0812">Transmembrane</keyword>
<dbReference type="GO" id="GO:0005886">
    <property type="term" value="C:plasma membrane"/>
    <property type="evidence" value="ECO:0007669"/>
    <property type="project" value="UniProtKB-SubCell"/>
</dbReference>
<protein>
    <recommendedName>
        <fullName evidence="10">MFS transporter</fullName>
    </recommendedName>
</protein>
<evidence type="ECO:0000256" key="7">
    <source>
        <dbReference type="SAM" id="Phobius"/>
    </source>
</evidence>
<keyword evidence="5 7" id="KW-1133">Transmembrane helix</keyword>
<dbReference type="RefSeq" id="WP_196245688.1">
    <property type="nucleotide sequence ID" value="NZ_CAWLXS010000404.1"/>
</dbReference>
<comment type="caution">
    <text evidence="8">The sequence shown here is derived from an EMBL/GenBank/DDBJ whole genome shotgun (WGS) entry which is preliminary data.</text>
</comment>
<evidence type="ECO:0000256" key="5">
    <source>
        <dbReference type="ARBA" id="ARBA00022989"/>
    </source>
</evidence>
<dbReference type="HOGENOM" id="CLU_2290598_0_0_6"/>
<dbReference type="InterPro" id="IPR050171">
    <property type="entry name" value="MFS_Transporters"/>
</dbReference>
<keyword evidence="3" id="KW-1003">Cell membrane</keyword>
<organism evidence="8 9">
    <name type="scientific">Xenorhabdus bovienii str. kraussei Becker Underwood</name>
    <dbReference type="NCBI Taxonomy" id="1398204"/>
    <lineage>
        <taxon>Bacteria</taxon>
        <taxon>Pseudomonadati</taxon>
        <taxon>Pseudomonadota</taxon>
        <taxon>Gammaproteobacteria</taxon>
        <taxon>Enterobacterales</taxon>
        <taxon>Morganellaceae</taxon>
        <taxon>Xenorhabdus</taxon>
    </lineage>
</organism>
<dbReference type="PANTHER" id="PTHR23517:SF2">
    <property type="entry name" value="MULTIDRUG RESISTANCE PROTEIN MDTH"/>
    <property type="match status" value="1"/>
</dbReference>
<evidence type="ECO:0000313" key="8">
    <source>
        <dbReference type="EMBL" id="CDH25849.1"/>
    </source>
</evidence>
<evidence type="ECO:0000256" key="3">
    <source>
        <dbReference type="ARBA" id="ARBA00022475"/>
    </source>
</evidence>
<keyword evidence="2" id="KW-0813">Transport</keyword>
<evidence type="ECO:0000256" key="1">
    <source>
        <dbReference type="ARBA" id="ARBA00004651"/>
    </source>
</evidence>
<evidence type="ECO:0000256" key="6">
    <source>
        <dbReference type="ARBA" id="ARBA00023136"/>
    </source>
</evidence>
<gene>
    <name evidence="8" type="ORF">XBKB1_4210002</name>
</gene>
<reference evidence="8" key="1">
    <citation type="submission" date="2013-07" db="EMBL/GenBank/DDBJ databases">
        <title>Sub-species coevolution in mutualistic symbiosis.</title>
        <authorList>
            <person name="Murfin K."/>
            <person name="Klassen J."/>
            <person name="Lee M."/>
            <person name="Forst S."/>
            <person name="Stock P."/>
            <person name="Goodrich-Blair H."/>
        </authorList>
    </citation>
    <scope>NUCLEOTIDE SEQUENCE [LARGE SCALE GENOMIC DNA]</scope>
    <source>
        <strain evidence="8">Kraussei Becker Underwood</strain>
    </source>
</reference>
<feature type="transmembrane region" description="Helical" evidence="7">
    <location>
        <begin position="51"/>
        <end position="73"/>
    </location>
</feature>
<evidence type="ECO:0000256" key="2">
    <source>
        <dbReference type="ARBA" id="ARBA00022448"/>
    </source>
</evidence>
<accession>A0A077Q1H8</accession>
<feature type="transmembrane region" description="Helical" evidence="7">
    <location>
        <begin position="79"/>
        <end position="99"/>
    </location>
</feature>
<proteinExistence type="predicted"/>